<dbReference type="PANTHER" id="PTHR21694">
    <property type="entry name" value="COILED-COIL DOMAIN-CONTAINING PROTEIN 63"/>
    <property type="match status" value="1"/>
</dbReference>
<dbReference type="GeneTree" id="ENSGT00950000183252"/>
<protein>
    <recommendedName>
        <fullName evidence="2">ODAD1 central coiled coil region domain-containing protein</fullName>
    </recommendedName>
</protein>
<evidence type="ECO:0000259" key="2">
    <source>
        <dbReference type="Pfam" id="PF21773"/>
    </source>
</evidence>
<sequence length="341" mass="39282">LFRKWKRRREGGEAWRWSLPPKTAGAGQSQQSEVDFQGCASCRLSFFFCRKEIESLKEEHRGMSLTLSQISSLRNVMQDDRNRMELKCLLQTKDQYDCLIRDRKALLAEQDSQVRASEQVPGRAQYSRAEPWNEFTPVRKKHLIQALEYKAASHGNHHQKSVLVASSTLQRALLCLAQQLSTCRVEALARISAMNERHSKDTVQYNVEVQERERIRHQENKLKTFVLAKFTDRSELEEEAKKKEALKAARKAKQRQGESFESREVAYKRLLELAENGDIDQLANGFIEKEGKNFAYFSYATELNNETEKLQQRIKDLQVCFSPAPRGDPAEPTPALAMCVV</sequence>
<feature type="domain" description="ODAD1 central coiled coil region" evidence="2">
    <location>
        <begin position="179"/>
        <end position="318"/>
    </location>
</feature>
<reference evidence="3" key="1">
    <citation type="submission" date="2025-08" db="UniProtKB">
        <authorList>
            <consortium name="Ensembl"/>
        </authorList>
    </citation>
    <scope>IDENTIFICATION</scope>
</reference>
<name>A0A8B9IA79_9AVES</name>
<dbReference type="GO" id="GO:0036158">
    <property type="term" value="P:outer dynein arm assembly"/>
    <property type="evidence" value="ECO:0007669"/>
    <property type="project" value="TreeGrafter"/>
</dbReference>
<dbReference type="Proteomes" id="UP000694426">
    <property type="component" value="Unplaced"/>
</dbReference>
<dbReference type="PANTHER" id="PTHR21694:SF18">
    <property type="entry name" value="COILED-COIL DOMAIN-CONTAINING PROTEIN 63"/>
    <property type="match status" value="1"/>
</dbReference>
<reference evidence="3" key="2">
    <citation type="submission" date="2025-09" db="UniProtKB">
        <authorList>
            <consortium name="Ensembl"/>
        </authorList>
    </citation>
    <scope>IDENTIFICATION</scope>
</reference>
<dbReference type="InterPro" id="IPR051876">
    <property type="entry name" value="ODA-DC/CCD"/>
</dbReference>
<evidence type="ECO:0000313" key="4">
    <source>
        <dbReference type="Proteomes" id="UP000694426"/>
    </source>
</evidence>
<keyword evidence="1" id="KW-0175">Coiled coil</keyword>
<accession>A0A8B9IA79</accession>
<dbReference type="GO" id="GO:0005930">
    <property type="term" value="C:axoneme"/>
    <property type="evidence" value="ECO:0007669"/>
    <property type="project" value="TreeGrafter"/>
</dbReference>
<dbReference type="GO" id="GO:0003341">
    <property type="term" value="P:cilium movement"/>
    <property type="evidence" value="ECO:0007669"/>
    <property type="project" value="TreeGrafter"/>
</dbReference>
<dbReference type="InterPro" id="IPR049258">
    <property type="entry name" value="ODAD1_CC"/>
</dbReference>
<evidence type="ECO:0000313" key="3">
    <source>
        <dbReference type="Ensembl" id="ENSABRP00000020533.1"/>
    </source>
</evidence>
<evidence type="ECO:0000256" key="1">
    <source>
        <dbReference type="ARBA" id="ARBA00023054"/>
    </source>
</evidence>
<dbReference type="Ensembl" id="ENSABRT00000028894.1">
    <property type="protein sequence ID" value="ENSABRP00000020533.1"/>
    <property type="gene ID" value="ENSABRG00000017495.1"/>
</dbReference>
<keyword evidence="4" id="KW-1185">Reference proteome</keyword>
<dbReference type="AlphaFoldDB" id="A0A8B9IA79"/>
<proteinExistence type="predicted"/>
<dbReference type="Pfam" id="PF21773">
    <property type="entry name" value="ODAD1_CC"/>
    <property type="match status" value="1"/>
</dbReference>
<organism evidence="3 4">
    <name type="scientific">Anser brachyrhynchus</name>
    <name type="common">Pink-footed goose</name>
    <dbReference type="NCBI Taxonomy" id="132585"/>
    <lineage>
        <taxon>Eukaryota</taxon>
        <taxon>Metazoa</taxon>
        <taxon>Chordata</taxon>
        <taxon>Craniata</taxon>
        <taxon>Vertebrata</taxon>
        <taxon>Euteleostomi</taxon>
        <taxon>Archelosauria</taxon>
        <taxon>Archosauria</taxon>
        <taxon>Dinosauria</taxon>
        <taxon>Saurischia</taxon>
        <taxon>Theropoda</taxon>
        <taxon>Coelurosauria</taxon>
        <taxon>Aves</taxon>
        <taxon>Neognathae</taxon>
        <taxon>Galloanserae</taxon>
        <taxon>Anseriformes</taxon>
        <taxon>Anatidae</taxon>
        <taxon>Anserinae</taxon>
        <taxon>Anser</taxon>
    </lineage>
</organism>